<dbReference type="PROSITE" id="PS50011">
    <property type="entry name" value="PROTEIN_KINASE_DOM"/>
    <property type="match status" value="1"/>
</dbReference>
<comment type="caution">
    <text evidence="4">The sequence shown here is derived from an EMBL/GenBank/DDBJ whole genome shotgun (WGS) entry which is preliminary data.</text>
</comment>
<gene>
    <name evidence="4" type="ORF">PPROV_001047600</name>
</gene>
<evidence type="ECO:0000259" key="3">
    <source>
        <dbReference type="PROSITE" id="PS50011"/>
    </source>
</evidence>
<keyword evidence="2" id="KW-1133">Transmembrane helix</keyword>
<dbReference type="OrthoDB" id="1290869at2759"/>
<feature type="region of interest" description="Disordered" evidence="1">
    <location>
        <begin position="293"/>
        <end position="368"/>
    </location>
</feature>
<dbReference type="Proteomes" id="UP000660262">
    <property type="component" value="Unassembled WGS sequence"/>
</dbReference>
<dbReference type="SUPFAM" id="SSF56112">
    <property type="entry name" value="Protein kinase-like (PK-like)"/>
    <property type="match status" value="1"/>
</dbReference>
<dbReference type="InterPro" id="IPR011009">
    <property type="entry name" value="Kinase-like_dom_sf"/>
</dbReference>
<feature type="transmembrane region" description="Helical" evidence="2">
    <location>
        <begin position="379"/>
        <end position="404"/>
    </location>
</feature>
<feature type="transmembrane region" description="Helical" evidence="2">
    <location>
        <begin position="68"/>
        <end position="90"/>
    </location>
</feature>
<sequence>MAPVVPGLRAHCAAGDAASWILHVRPLVLASSASNAVTTGVWLALAFREQQDSCPHLRPRAQRRAARVVNMAACWVAACCAGIVPAGALLGKQARRIGALRAVAELVMRRRRRRRKEHTTVHGMPAAEQADDALLGAIAIAAAGATAQAAAPRMFATAERTLATLPVAARYQSARHATARLDSRDAEATWRRCHRDAAQRLGKLMTDIPANSDDAPFARVLRWARRVNVHTHDRAHGNVSFVFLLSDYHDGEDCTDDAASQLRNGDETLALSQRSILPSPTVALTRALAPAPYLSDSSEDTPSPIKEDMCSPPTAQQYQLPPPSPSPLPPPPLAIDQPQLPKVAFEMPPSDDNQRELNQHDEKPNPPSTIALCMRAMELALIFAPLVLAVLPTAAVMLRMIRAYETCGGAHKAAAAAYRARVRAVLWSFVAASCASCGAALIKMCQWMSARKDVLPEDANAAFAKLQDDAPVHSVLHTRRCLEHLVDTLPWPVRASAAADAGVDMSDRDGILRHIFPHIDYTPLASGSVAQVHRAQMRAMFYHPMGGYASRSTTTPTVPVVLKVRHPRVRERIEGDFALLIQIVSLFVYAFPASTFFRSLEQALAQFAERLSLQADLRQEAQNLLRFHRHFREWRGTVTAPQPLLGFERCDDVLVETYERGESVGKWIAEMKPSSVNASTEEGESLEPCHPLGPSVVGRGADTYLKMLLSDRFVHGDLHPGNILCRTHGSADTVEIVLLDFGLCEELEGDTRHHFLSFLSHMASGSGSKAAHHLLAMSNKSCDVSNDSDALAFSSGIEELFSEHCGTSRGAVDVDIVLRQVLWLCREHGVSVNAQCASLVVCTSVLVGMAKMLDPRVNLLDAVTPSLMALSLTGESLGRLYGGM</sequence>
<dbReference type="GO" id="GO:0005524">
    <property type="term" value="F:ATP binding"/>
    <property type="evidence" value="ECO:0007669"/>
    <property type="project" value="InterPro"/>
</dbReference>
<dbReference type="PANTHER" id="PTHR45890:SF9">
    <property type="entry name" value="PROTEIN KINASE DOMAIN-CONTAINING PROTEIN"/>
    <property type="match status" value="1"/>
</dbReference>
<accession>A0A830HXM5</accession>
<feature type="domain" description="Protein kinase" evidence="3">
    <location>
        <begin position="518"/>
        <end position="884"/>
    </location>
</feature>
<evidence type="ECO:0000313" key="5">
    <source>
        <dbReference type="Proteomes" id="UP000660262"/>
    </source>
</evidence>
<feature type="transmembrane region" description="Helical" evidence="2">
    <location>
        <begin position="424"/>
        <end position="442"/>
    </location>
</feature>
<dbReference type="InterPro" id="IPR004147">
    <property type="entry name" value="ABC1_dom"/>
</dbReference>
<dbReference type="PANTHER" id="PTHR45890">
    <property type="entry name" value="AARF DOMAIN CONTAINING KINASE 2 (PREDICTED)"/>
    <property type="match status" value="1"/>
</dbReference>
<keyword evidence="2" id="KW-0472">Membrane</keyword>
<evidence type="ECO:0000256" key="1">
    <source>
        <dbReference type="SAM" id="MobiDB-lite"/>
    </source>
</evidence>
<name>A0A830HXM5_9CHLO</name>
<organism evidence="4 5">
    <name type="scientific">Pycnococcus provasolii</name>
    <dbReference type="NCBI Taxonomy" id="41880"/>
    <lineage>
        <taxon>Eukaryota</taxon>
        <taxon>Viridiplantae</taxon>
        <taxon>Chlorophyta</taxon>
        <taxon>Pseudoscourfieldiophyceae</taxon>
        <taxon>Pseudoscourfieldiales</taxon>
        <taxon>Pycnococcaceae</taxon>
        <taxon>Pycnococcus</taxon>
    </lineage>
</organism>
<proteinExistence type="predicted"/>
<dbReference type="Pfam" id="PF03109">
    <property type="entry name" value="ABC1"/>
    <property type="match status" value="1"/>
</dbReference>
<dbReference type="GO" id="GO:0004672">
    <property type="term" value="F:protein kinase activity"/>
    <property type="evidence" value="ECO:0007669"/>
    <property type="project" value="InterPro"/>
</dbReference>
<evidence type="ECO:0000313" key="4">
    <source>
        <dbReference type="EMBL" id="GHP11748.1"/>
    </source>
</evidence>
<dbReference type="Gene3D" id="1.10.510.10">
    <property type="entry name" value="Transferase(Phosphotransferase) domain 1"/>
    <property type="match status" value="1"/>
</dbReference>
<evidence type="ECO:0000256" key="2">
    <source>
        <dbReference type="SAM" id="Phobius"/>
    </source>
</evidence>
<dbReference type="InterPro" id="IPR000719">
    <property type="entry name" value="Prot_kinase_dom"/>
</dbReference>
<feature type="compositionally biased region" description="Basic and acidic residues" evidence="1">
    <location>
        <begin position="352"/>
        <end position="364"/>
    </location>
</feature>
<protein>
    <recommendedName>
        <fullName evidence="3">Protein kinase domain-containing protein</fullName>
    </recommendedName>
</protein>
<keyword evidence="5" id="KW-1185">Reference proteome</keyword>
<dbReference type="AlphaFoldDB" id="A0A830HXM5"/>
<dbReference type="InterPro" id="IPR052402">
    <property type="entry name" value="ADCK_kinase"/>
</dbReference>
<reference evidence="4" key="1">
    <citation type="submission" date="2020-10" db="EMBL/GenBank/DDBJ databases">
        <title>Unveiling of a novel bifunctional photoreceptor, Dualchrome1, isolated from a cosmopolitan green alga.</title>
        <authorList>
            <person name="Suzuki S."/>
            <person name="Kawachi M."/>
        </authorList>
    </citation>
    <scope>NUCLEOTIDE SEQUENCE</scope>
    <source>
        <strain evidence="4">NIES 2893</strain>
    </source>
</reference>
<dbReference type="EMBL" id="BNJQ01000036">
    <property type="protein sequence ID" value="GHP11748.1"/>
    <property type="molecule type" value="Genomic_DNA"/>
</dbReference>
<keyword evidence="2" id="KW-0812">Transmembrane</keyword>
<feature type="compositionally biased region" description="Pro residues" evidence="1">
    <location>
        <begin position="320"/>
        <end position="333"/>
    </location>
</feature>